<proteinExistence type="predicted"/>
<dbReference type="AlphaFoldDB" id="A0AAW2T5G9"/>
<keyword evidence="1" id="KW-0647">Proteasome</keyword>
<accession>A0AAW2T5G9</accession>
<sequence length="62" mass="6937">MERRKPADKDKCMQLIENGTCLPVCTAKINLSDELDLEDYVSRSYKISVAEIAAICQEAGMQ</sequence>
<organism evidence="1">
    <name type="scientific">Sesamum radiatum</name>
    <name type="common">Black benniseed</name>
    <dbReference type="NCBI Taxonomy" id="300843"/>
    <lineage>
        <taxon>Eukaryota</taxon>
        <taxon>Viridiplantae</taxon>
        <taxon>Streptophyta</taxon>
        <taxon>Embryophyta</taxon>
        <taxon>Tracheophyta</taxon>
        <taxon>Spermatophyta</taxon>
        <taxon>Magnoliopsida</taxon>
        <taxon>eudicotyledons</taxon>
        <taxon>Gunneridae</taxon>
        <taxon>Pentapetalae</taxon>
        <taxon>asterids</taxon>
        <taxon>lamiids</taxon>
        <taxon>Lamiales</taxon>
        <taxon>Pedaliaceae</taxon>
        <taxon>Sesamum</taxon>
    </lineage>
</organism>
<reference evidence="1" key="1">
    <citation type="submission" date="2020-06" db="EMBL/GenBank/DDBJ databases">
        <authorList>
            <person name="Li T."/>
            <person name="Hu X."/>
            <person name="Zhang T."/>
            <person name="Song X."/>
            <person name="Zhang H."/>
            <person name="Dai N."/>
            <person name="Sheng W."/>
            <person name="Hou X."/>
            <person name="Wei L."/>
        </authorList>
    </citation>
    <scope>NUCLEOTIDE SEQUENCE</scope>
    <source>
        <strain evidence="1">G02</strain>
        <tissue evidence="1">Leaf</tissue>
    </source>
</reference>
<protein>
    <submittedName>
        <fullName evidence="1">26S proteasome regulatory subunitB</fullName>
    </submittedName>
</protein>
<dbReference type="GO" id="GO:0000502">
    <property type="term" value="C:proteasome complex"/>
    <property type="evidence" value="ECO:0007669"/>
    <property type="project" value="UniProtKB-KW"/>
</dbReference>
<evidence type="ECO:0000313" key="1">
    <source>
        <dbReference type="EMBL" id="KAL0400101.1"/>
    </source>
</evidence>
<name>A0AAW2T5G9_SESRA</name>
<reference evidence="1" key="2">
    <citation type="journal article" date="2024" name="Plant">
        <title>Genomic evolution and insights into agronomic trait innovations of Sesamum species.</title>
        <authorList>
            <person name="Miao H."/>
            <person name="Wang L."/>
            <person name="Qu L."/>
            <person name="Liu H."/>
            <person name="Sun Y."/>
            <person name="Le M."/>
            <person name="Wang Q."/>
            <person name="Wei S."/>
            <person name="Zheng Y."/>
            <person name="Lin W."/>
            <person name="Duan Y."/>
            <person name="Cao H."/>
            <person name="Xiong S."/>
            <person name="Wang X."/>
            <person name="Wei L."/>
            <person name="Li C."/>
            <person name="Ma Q."/>
            <person name="Ju M."/>
            <person name="Zhao R."/>
            <person name="Li G."/>
            <person name="Mu C."/>
            <person name="Tian Q."/>
            <person name="Mei H."/>
            <person name="Zhang T."/>
            <person name="Gao T."/>
            <person name="Zhang H."/>
        </authorList>
    </citation>
    <scope>NUCLEOTIDE SEQUENCE</scope>
    <source>
        <strain evidence="1">G02</strain>
    </source>
</reference>
<gene>
    <name evidence="1" type="ORF">Sradi_2353400</name>
</gene>
<dbReference type="Gene3D" id="1.10.8.60">
    <property type="match status" value="1"/>
</dbReference>
<comment type="caution">
    <text evidence="1">The sequence shown here is derived from an EMBL/GenBank/DDBJ whole genome shotgun (WGS) entry which is preliminary data.</text>
</comment>
<dbReference type="EMBL" id="JACGWJ010000009">
    <property type="protein sequence ID" value="KAL0400101.1"/>
    <property type="molecule type" value="Genomic_DNA"/>
</dbReference>